<comment type="caution">
    <text evidence="7">The sequence shown here is derived from an EMBL/GenBank/DDBJ whole genome shotgun (WGS) entry which is preliminary data.</text>
</comment>
<dbReference type="PANTHER" id="PTHR30246:SF1">
    <property type="entry name" value="2-DEHYDRO-3-DEOXY-6-PHOSPHOGALACTONATE ALDOLASE-RELATED"/>
    <property type="match status" value="1"/>
</dbReference>
<dbReference type="InterPro" id="IPR013785">
    <property type="entry name" value="Aldolase_TIM"/>
</dbReference>
<comment type="pathway">
    <text evidence="1">Carbohydrate acid metabolism.</text>
</comment>
<comment type="subunit">
    <text evidence="3">Homotrimer.</text>
</comment>
<dbReference type="Pfam" id="PF01081">
    <property type="entry name" value="Aldolase"/>
    <property type="match status" value="1"/>
</dbReference>
<comment type="similarity">
    <text evidence="2">Belongs to the KHG/KDPG aldolase family.</text>
</comment>
<accession>A0A2S9Q876</accession>
<reference evidence="7 8" key="1">
    <citation type="submission" date="2018-02" db="EMBL/GenBank/DDBJ databases">
        <title>Whole genome sequencing of endophytic bacterium.</title>
        <authorList>
            <person name="Eedara R."/>
            <person name="Podile A.R."/>
        </authorList>
    </citation>
    <scope>NUCLEOTIDE SEQUENCE [LARGE SCALE GENOMIC DNA]</scope>
    <source>
        <strain evidence="7 8">RP1T</strain>
    </source>
</reference>
<evidence type="ECO:0000256" key="5">
    <source>
        <dbReference type="ARBA" id="ARBA00023277"/>
    </source>
</evidence>
<dbReference type="InterPro" id="IPR000887">
    <property type="entry name" value="Aldlse_KDPG_KHG"/>
</dbReference>
<dbReference type="Proteomes" id="UP000237682">
    <property type="component" value="Unassembled WGS sequence"/>
</dbReference>
<dbReference type="PANTHER" id="PTHR30246">
    <property type="entry name" value="2-KETO-3-DEOXY-6-PHOSPHOGLUCONATE ALDOLASE"/>
    <property type="match status" value="1"/>
</dbReference>
<evidence type="ECO:0000256" key="6">
    <source>
        <dbReference type="SAM" id="MobiDB-lite"/>
    </source>
</evidence>
<gene>
    <name evidence="7" type="ORF">C5L14_21450</name>
</gene>
<dbReference type="OrthoDB" id="9805177at2"/>
<organism evidence="7 8">
    <name type="scientific">Labrys okinawensis</name>
    <dbReference type="NCBI Taxonomy" id="346911"/>
    <lineage>
        <taxon>Bacteria</taxon>
        <taxon>Pseudomonadati</taxon>
        <taxon>Pseudomonadota</taxon>
        <taxon>Alphaproteobacteria</taxon>
        <taxon>Hyphomicrobiales</taxon>
        <taxon>Xanthobacteraceae</taxon>
        <taxon>Labrys</taxon>
    </lineage>
</organism>
<dbReference type="SUPFAM" id="SSF51569">
    <property type="entry name" value="Aldolase"/>
    <property type="match status" value="1"/>
</dbReference>
<dbReference type="NCBIfam" id="TIGR01182">
    <property type="entry name" value="eda"/>
    <property type="match status" value="1"/>
</dbReference>
<dbReference type="AlphaFoldDB" id="A0A2S9Q876"/>
<keyword evidence="5" id="KW-0119">Carbohydrate metabolism</keyword>
<proteinExistence type="inferred from homology"/>
<feature type="region of interest" description="Disordered" evidence="6">
    <location>
        <begin position="1"/>
        <end position="33"/>
    </location>
</feature>
<evidence type="ECO:0000256" key="4">
    <source>
        <dbReference type="ARBA" id="ARBA00023239"/>
    </source>
</evidence>
<protein>
    <submittedName>
        <fullName evidence="7">2-dehydro-3-deoxyphosphogluconate aldolase</fullName>
    </submittedName>
</protein>
<evidence type="ECO:0000256" key="3">
    <source>
        <dbReference type="ARBA" id="ARBA00011233"/>
    </source>
</evidence>
<dbReference type="CDD" id="cd00452">
    <property type="entry name" value="KDPG_aldolase"/>
    <property type="match status" value="1"/>
</dbReference>
<evidence type="ECO:0000313" key="7">
    <source>
        <dbReference type="EMBL" id="PRH85551.1"/>
    </source>
</evidence>
<keyword evidence="8" id="KW-1185">Reference proteome</keyword>
<dbReference type="Gene3D" id="3.20.20.70">
    <property type="entry name" value="Aldolase class I"/>
    <property type="match status" value="1"/>
</dbReference>
<dbReference type="GO" id="GO:0016829">
    <property type="term" value="F:lyase activity"/>
    <property type="evidence" value="ECO:0007669"/>
    <property type="project" value="UniProtKB-KW"/>
</dbReference>
<evidence type="ECO:0000313" key="8">
    <source>
        <dbReference type="Proteomes" id="UP000237682"/>
    </source>
</evidence>
<evidence type="ECO:0000256" key="1">
    <source>
        <dbReference type="ARBA" id="ARBA00004761"/>
    </source>
</evidence>
<evidence type="ECO:0000256" key="2">
    <source>
        <dbReference type="ARBA" id="ARBA00006906"/>
    </source>
</evidence>
<sequence>MPQFRRAAGHARPGRGGGGAVGSGKNRSGGKMTSVAELRARLAETPILPVMAIKDADEGLADIDGLVAAGAPVIEILFRTPEAPAVLKAAKARHPHCLFGAGTMLLARHVRLALDAGADFTVSPGLTPALQASVAASGLPHIPGVQTASETMQACEYGYSLMKYYPSEASNGPVVLADYANIFEGVGFVTTGGIETALLPAYGAVRNIVAVGGSWMLPSRHTPGSPCLQQQAAIFKAARAATER</sequence>
<name>A0A2S9Q876_9HYPH</name>
<keyword evidence="4" id="KW-0456">Lyase</keyword>
<dbReference type="EMBL" id="PUEJ01000008">
    <property type="protein sequence ID" value="PRH85551.1"/>
    <property type="molecule type" value="Genomic_DNA"/>
</dbReference>